<protein>
    <submittedName>
        <fullName evidence="2">Uncharacterized protein</fullName>
    </submittedName>
</protein>
<proteinExistence type="predicted"/>
<dbReference type="EMBL" id="QCYY01000549">
    <property type="protein sequence ID" value="ROT84392.1"/>
    <property type="molecule type" value="Genomic_DNA"/>
</dbReference>
<gene>
    <name evidence="2" type="ORF">C7M84_022421</name>
</gene>
<feature type="compositionally biased region" description="Pro residues" evidence="1">
    <location>
        <begin position="178"/>
        <end position="194"/>
    </location>
</feature>
<sequence>MTITVSHSGRQEHHDLQWSLSGNLWSPEWVSLYSVTLHENKKSDLIHSTTKAPAWTQVSNTHNKLQWLVSVDRKHERRRVHCKQASAASRASGKRNKSGESRMSNWKQGYGKGGKDGVSASARKESQRRQEICYGDASRQRRRVPTSRLQVWTDLLASFASALSRPRARSPSASLSPLLPPPPPLPSLSLPRPPSLSVLAPPPRRHTHARTHNRAIISTQLMEPKWSHGTRSSKPPAAVATCEYGRESAFVGLRRLRTNVATAGAFREVPHPARFSRRSALGSSIPPPAPASRLPTVSTDGESRSSFSARPPPLARRSGPGRDFPQDGGDGDCGLDGLQMQTPAARLRRSRRTRAPSASLPAVGPRHVCGRQQKLSELSP</sequence>
<feature type="region of interest" description="Disordered" evidence="1">
    <location>
        <begin position="166"/>
        <end position="209"/>
    </location>
</feature>
<comment type="caution">
    <text evidence="2">The sequence shown here is derived from an EMBL/GenBank/DDBJ whole genome shotgun (WGS) entry which is preliminary data.</text>
</comment>
<dbReference type="AlphaFoldDB" id="A0A423U6S4"/>
<evidence type="ECO:0000256" key="1">
    <source>
        <dbReference type="SAM" id="MobiDB-lite"/>
    </source>
</evidence>
<feature type="region of interest" description="Disordered" evidence="1">
    <location>
        <begin position="78"/>
        <end position="145"/>
    </location>
</feature>
<dbReference type="Proteomes" id="UP000283509">
    <property type="component" value="Unassembled WGS sequence"/>
</dbReference>
<feature type="compositionally biased region" description="Polar residues" evidence="1">
    <location>
        <begin position="295"/>
        <end position="308"/>
    </location>
</feature>
<accession>A0A423U6S4</accession>
<feature type="region of interest" description="Disordered" evidence="1">
    <location>
        <begin position="277"/>
        <end position="380"/>
    </location>
</feature>
<feature type="compositionally biased region" description="Low complexity" evidence="1">
    <location>
        <begin position="335"/>
        <end position="345"/>
    </location>
</feature>
<organism evidence="2 3">
    <name type="scientific">Penaeus vannamei</name>
    <name type="common">Whiteleg shrimp</name>
    <name type="synonym">Litopenaeus vannamei</name>
    <dbReference type="NCBI Taxonomy" id="6689"/>
    <lineage>
        <taxon>Eukaryota</taxon>
        <taxon>Metazoa</taxon>
        <taxon>Ecdysozoa</taxon>
        <taxon>Arthropoda</taxon>
        <taxon>Crustacea</taxon>
        <taxon>Multicrustacea</taxon>
        <taxon>Malacostraca</taxon>
        <taxon>Eumalacostraca</taxon>
        <taxon>Eucarida</taxon>
        <taxon>Decapoda</taxon>
        <taxon>Dendrobranchiata</taxon>
        <taxon>Penaeoidea</taxon>
        <taxon>Penaeidae</taxon>
        <taxon>Penaeus</taxon>
    </lineage>
</organism>
<feature type="compositionally biased region" description="Low complexity" evidence="1">
    <location>
        <begin position="166"/>
        <end position="177"/>
    </location>
</feature>
<reference evidence="2 3" key="2">
    <citation type="submission" date="2019-01" db="EMBL/GenBank/DDBJ databases">
        <title>The decoding of complex shrimp genome reveals the adaptation for benthos swimmer, frequently molting mechanism and breeding impact on genome.</title>
        <authorList>
            <person name="Sun Y."/>
            <person name="Gao Y."/>
            <person name="Yu Y."/>
        </authorList>
    </citation>
    <scope>NUCLEOTIDE SEQUENCE [LARGE SCALE GENOMIC DNA]</scope>
    <source>
        <tissue evidence="2">Muscle</tissue>
    </source>
</reference>
<evidence type="ECO:0000313" key="3">
    <source>
        <dbReference type="Proteomes" id="UP000283509"/>
    </source>
</evidence>
<evidence type="ECO:0000313" key="2">
    <source>
        <dbReference type="EMBL" id="ROT84392.1"/>
    </source>
</evidence>
<reference evidence="2 3" key="1">
    <citation type="submission" date="2018-04" db="EMBL/GenBank/DDBJ databases">
        <authorList>
            <person name="Zhang X."/>
            <person name="Yuan J."/>
            <person name="Li F."/>
            <person name="Xiang J."/>
        </authorList>
    </citation>
    <scope>NUCLEOTIDE SEQUENCE [LARGE SCALE GENOMIC DNA]</scope>
    <source>
        <tissue evidence="2">Muscle</tissue>
    </source>
</reference>
<keyword evidence="3" id="KW-1185">Reference proteome</keyword>
<feature type="compositionally biased region" description="Basic and acidic residues" evidence="1">
    <location>
        <begin position="122"/>
        <end position="131"/>
    </location>
</feature>
<name>A0A423U6S4_PENVA</name>